<dbReference type="InterPro" id="IPR017946">
    <property type="entry name" value="PLC-like_Pdiesterase_TIM-brl"/>
</dbReference>
<dbReference type="Pfam" id="PF03009">
    <property type="entry name" value="GDPD"/>
    <property type="match status" value="1"/>
</dbReference>
<evidence type="ECO:0000313" key="2">
    <source>
        <dbReference type="EMBL" id="QOR62817.1"/>
    </source>
</evidence>
<gene>
    <name evidence="2" type="ORF">IMZ28_04945</name>
</gene>
<dbReference type="Proteomes" id="UP000595074">
    <property type="component" value="Chromosome"/>
</dbReference>
<dbReference type="KEGG" id="sinu:IMZ28_04945"/>
<dbReference type="InterPro" id="IPR030395">
    <property type="entry name" value="GP_PDE_dom"/>
</dbReference>
<dbReference type="SUPFAM" id="SSF51695">
    <property type="entry name" value="PLC-like phosphodiesterases"/>
    <property type="match status" value="1"/>
</dbReference>
<dbReference type="PANTHER" id="PTHR46211">
    <property type="entry name" value="GLYCEROPHOSPHORYL DIESTER PHOSPHODIESTERASE"/>
    <property type="match status" value="1"/>
</dbReference>
<dbReference type="GO" id="GO:0008081">
    <property type="term" value="F:phosphoric diester hydrolase activity"/>
    <property type="evidence" value="ECO:0007669"/>
    <property type="project" value="InterPro"/>
</dbReference>
<dbReference type="EMBL" id="CP063164">
    <property type="protein sequence ID" value="QOR62817.1"/>
    <property type="molecule type" value="Genomic_DNA"/>
</dbReference>
<dbReference type="Gene3D" id="3.20.20.190">
    <property type="entry name" value="Phosphatidylinositol (PI) phosphodiesterase"/>
    <property type="match status" value="1"/>
</dbReference>
<feature type="domain" description="GP-PDE" evidence="1">
    <location>
        <begin position="1"/>
        <end position="225"/>
    </location>
</feature>
<reference evidence="2 3" key="1">
    <citation type="submission" date="2020-10" db="EMBL/GenBank/DDBJ databases">
        <title>The genome of sulfurovum sp.</title>
        <authorList>
            <person name="Xie S."/>
            <person name="Shao Z."/>
            <person name="Jiang L."/>
        </authorList>
    </citation>
    <scope>NUCLEOTIDE SEQUENCE [LARGE SCALE GENOMIC DNA]</scope>
    <source>
        <strain evidence="2 3">ST-419</strain>
    </source>
</reference>
<evidence type="ECO:0000313" key="3">
    <source>
        <dbReference type="Proteomes" id="UP000595074"/>
    </source>
</evidence>
<sequence>MKVIAHRGFSALYPENTLLAFQKALEAGADGIETDLRLTLDSQVILFHDDDLDRMTGRKGRPESFTLETLQKLELPEGEHIPTLEALFALVDGVATLVLEIKYIPSTYRKLCKIIAQKAADRLDWVEVSSFEDKVLEYMHRLNPSLRLHKIINEVFTLGSVADKRLYDHIHYLDIDVSLRGQVMKMGLLEKYKVIFWTADKEELTKEIAAGLYGVMLNDMRSISV</sequence>
<dbReference type="GO" id="GO:0006629">
    <property type="term" value="P:lipid metabolic process"/>
    <property type="evidence" value="ECO:0007669"/>
    <property type="project" value="InterPro"/>
</dbReference>
<organism evidence="2 3">
    <name type="scientific">Sulfurovum indicum</name>
    <dbReference type="NCBI Taxonomy" id="2779528"/>
    <lineage>
        <taxon>Bacteria</taxon>
        <taxon>Pseudomonadati</taxon>
        <taxon>Campylobacterota</taxon>
        <taxon>Epsilonproteobacteria</taxon>
        <taxon>Campylobacterales</taxon>
        <taxon>Sulfurovaceae</taxon>
        <taxon>Sulfurovum</taxon>
    </lineage>
</organism>
<dbReference type="AlphaFoldDB" id="A0A7M1S5X1"/>
<name>A0A7M1S5X1_9BACT</name>
<accession>A0A7M1S5X1</accession>
<keyword evidence="3" id="KW-1185">Reference proteome</keyword>
<dbReference type="PROSITE" id="PS51704">
    <property type="entry name" value="GP_PDE"/>
    <property type="match status" value="1"/>
</dbReference>
<evidence type="ECO:0000259" key="1">
    <source>
        <dbReference type="PROSITE" id="PS51704"/>
    </source>
</evidence>
<protein>
    <recommendedName>
        <fullName evidence="1">GP-PDE domain-containing protein</fullName>
    </recommendedName>
</protein>
<dbReference type="RefSeq" id="WP_197549634.1">
    <property type="nucleotide sequence ID" value="NZ_CP063164.1"/>
</dbReference>
<proteinExistence type="predicted"/>
<dbReference type="PANTHER" id="PTHR46211:SF1">
    <property type="entry name" value="GLYCEROPHOSPHODIESTER PHOSPHODIESTERASE, CYTOPLASMIC"/>
    <property type="match status" value="1"/>
</dbReference>